<proteinExistence type="predicted"/>
<dbReference type="AlphaFoldDB" id="A0A1G2UNC9"/>
<evidence type="ECO:0008006" key="3">
    <source>
        <dbReference type="Google" id="ProtNLM"/>
    </source>
</evidence>
<gene>
    <name evidence="1" type="ORF">A3H60_02100</name>
</gene>
<accession>A0A1G2UNC9</accession>
<dbReference type="Proteomes" id="UP000177202">
    <property type="component" value="Unassembled WGS sequence"/>
</dbReference>
<protein>
    <recommendedName>
        <fullName evidence="3">UDP-N-acetylglucosamine kinase</fullName>
    </recommendedName>
</protein>
<dbReference type="Gene3D" id="3.40.50.300">
    <property type="entry name" value="P-loop containing nucleotide triphosphate hydrolases"/>
    <property type="match status" value="1"/>
</dbReference>
<dbReference type="InterPro" id="IPR027417">
    <property type="entry name" value="P-loop_NTPase"/>
</dbReference>
<dbReference type="STRING" id="1802772.A3H60_02100"/>
<dbReference type="EMBL" id="MHWP01000004">
    <property type="protein sequence ID" value="OHB10899.1"/>
    <property type="molecule type" value="Genomic_DNA"/>
</dbReference>
<reference evidence="1 2" key="1">
    <citation type="journal article" date="2016" name="Nat. Commun.">
        <title>Thousands of microbial genomes shed light on interconnected biogeochemical processes in an aquifer system.</title>
        <authorList>
            <person name="Anantharaman K."/>
            <person name="Brown C.T."/>
            <person name="Hug L.A."/>
            <person name="Sharon I."/>
            <person name="Castelle C.J."/>
            <person name="Probst A.J."/>
            <person name="Thomas B.C."/>
            <person name="Singh A."/>
            <person name="Wilkins M.J."/>
            <person name="Karaoz U."/>
            <person name="Brodie E.L."/>
            <person name="Williams K.H."/>
            <person name="Hubbard S.S."/>
            <person name="Banfield J.F."/>
        </authorList>
    </citation>
    <scope>NUCLEOTIDE SEQUENCE [LARGE SCALE GENOMIC DNA]</scope>
</reference>
<evidence type="ECO:0000313" key="2">
    <source>
        <dbReference type="Proteomes" id="UP000177202"/>
    </source>
</evidence>
<name>A0A1G2UNC9_9BACT</name>
<evidence type="ECO:0000313" key="1">
    <source>
        <dbReference type="EMBL" id="OHB10899.1"/>
    </source>
</evidence>
<organism evidence="1 2">
    <name type="scientific">Candidatus Zambryskibacteria bacterium RIFCSPLOWO2_02_FULL_44_12b</name>
    <dbReference type="NCBI Taxonomy" id="1802772"/>
    <lineage>
        <taxon>Bacteria</taxon>
        <taxon>Candidatus Zambryskiibacteriota</taxon>
    </lineage>
</organism>
<comment type="caution">
    <text evidence="1">The sequence shown here is derived from an EMBL/GenBank/DDBJ whole genome shotgun (WGS) entry which is preliminary data.</text>
</comment>
<sequence length="244" mass="28188">MWSNPRMLVGVFSGLVFSGKSFFRNWVMGLPEYKDAVFVSADAVRNRLYGDRSDTHITKTEHVFKNEVTRSDVKTKLIVERPPAVFLEMVMLTREAHQRPFVEMVESANLYLQTIEQEEVQRDGKPVPESSVKVDFKCVYFYCDLETVKRRVGYRQRELETCGNVTNASVFDLNGFLRGAQQIEIPPVGYTPLYLNTSDESEGALYRQHEEVLSFLRGEMPVDEKELERREAEAIAFLEQARQL</sequence>